<proteinExistence type="predicted"/>
<dbReference type="OrthoDB" id="9785122at2"/>
<dbReference type="Proteomes" id="UP000321168">
    <property type="component" value="Unassembled WGS sequence"/>
</dbReference>
<organism evidence="1 2">
    <name type="scientific">Luteibaculum oceani</name>
    <dbReference type="NCBI Taxonomy" id="1294296"/>
    <lineage>
        <taxon>Bacteria</taxon>
        <taxon>Pseudomonadati</taxon>
        <taxon>Bacteroidota</taxon>
        <taxon>Flavobacteriia</taxon>
        <taxon>Flavobacteriales</taxon>
        <taxon>Luteibaculaceae</taxon>
        <taxon>Luteibaculum</taxon>
    </lineage>
</organism>
<dbReference type="RefSeq" id="WP_147013210.1">
    <property type="nucleotide sequence ID" value="NZ_VORB01000002.1"/>
</dbReference>
<keyword evidence="2" id="KW-1185">Reference proteome</keyword>
<protein>
    <submittedName>
        <fullName evidence="1">Toxin-antitoxin system YwqK family antitoxin</fullName>
    </submittedName>
</protein>
<dbReference type="Pfam" id="PF07661">
    <property type="entry name" value="MORN_2"/>
    <property type="match status" value="2"/>
</dbReference>
<reference evidence="1 2" key="1">
    <citation type="submission" date="2019-08" db="EMBL/GenBank/DDBJ databases">
        <title>Genome of Luteibaculum oceani JCM 18817.</title>
        <authorList>
            <person name="Bowman J.P."/>
        </authorList>
    </citation>
    <scope>NUCLEOTIDE SEQUENCE [LARGE SCALE GENOMIC DNA]</scope>
    <source>
        <strain evidence="1 2">JCM 18817</strain>
    </source>
</reference>
<dbReference type="AlphaFoldDB" id="A0A5C6VFG1"/>
<dbReference type="InterPro" id="IPR011652">
    <property type="entry name" value="MORN_2"/>
</dbReference>
<dbReference type="Gene3D" id="2.20.110.10">
    <property type="entry name" value="Histone H3 K4-specific methyltransferase SET7/9 N-terminal domain"/>
    <property type="match status" value="1"/>
</dbReference>
<gene>
    <name evidence="1" type="ORF">FRX97_02905</name>
</gene>
<comment type="caution">
    <text evidence="1">The sequence shown here is derived from an EMBL/GenBank/DDBJ whole genome shotgun (WGS) entry which is preliminary data.</text>
</comment>
<dbReference type="Gene3D" id="3.90.930.1">
    <property type="match status" value="2"/>
</dbReference>
<dbReference type="SUPFAM" id="SSF82185">
    <property type="entry name" value="Histone H3 K4-specific methyltransferase SET7/9 N-terminal domain"/>
    <property type="match status" value="3"/>
</dbReference>
<sequence>MKRALLFLVCSVIAIAGFSQKNTIDNQGRKQGIWEKKYQDGSTKYIGQFKDDKPVGEFIYYYPGERVKSVLNYRKPGVAYAIHLYENGVKQSEGIYVETKKDSVWTYYDKRGRIMSRETYRLGEKNGLTENYFENGNPSLQQKYENGVAIGTQKTYFENGKLKSETDLKKGIFHGNYKVYDIKGNPVLVGTYDNGKEIGVWEIYDQGILRNKVDKDTLGGIELIIPMNGEFTENYASEMPREIANYKDGKLHGTYELYYDNGRWEYVDQQDPRTGSVDKYRKMVGHTLKMRCNYVYGKKHGKCEYFFEDGSLKKVEEYKMDTLVSK</sequence>
<accession>A0A5C6VFG1</accession>
<name>A0A5C6VFG1_9FLAO</name>
<evidence type="ECO:0000313" key="1">
    <source>
        <dbReference type="EMBL" id="TXC82058.1"/>
    </source>
</evidence>
<dbReference type="EMBL" id="VORB01000002">
    <property type="protein sequence ID" value="TXC82058.1"/>
    <property type="molecule type" value="Genomic_DNA"/>
</dbReference>
<evidence type="ECO:0000313" key="2">
    <source>
        <dbReference type="Proteomes" id="UP000321168"/>
    </source>
</evidence>